<feature type="domain" description="DNA-directed DNA polymerase family B exonuclease" evidence="2">
    <location>
        <begin position="1"/>
        <end position="91"/>
    </location>
</feature>
<dbReference type="GO" id="GO:0008296">
    <property type="term" value="F:3'-5'-DNA exonuclease activity"/>
    <property type="evidence" value="ECO:0007669"/>
    <property type="project" value="TreeGrafter"/>
</dbReference>
<reference evidence="3" key="1">
    <citation type="submission" date="2021-06" db="EMBL/GenBank/DDBJ databases">
        <authorList>
            <person name="Hodson N. C."/>
            <person name="Mongue J. A."/>
            <person name="Jaron S. K."/>
        </authorList>
    </citation>
    <scope>NUCLEOTIDE SEQUENCE</scope>
</reference>
<organism evidence="3 4">
    <name type="scientific">Allacma fusca</name>
    <dbReference type="NCBI Taxonomy" id="39272"/>
    <lineage>
        <taxon>Eukaryota</taxon>
        <taxon>Metazoa</taxon>
        <taxon>Ecdysozoa</taxon>
        <taxon>Arthropoda</taxon>
        <taxon>Hexapoda</taxon>
        <taxon>Collembola</taxon>
        <taxon>Symphypleona</taxon>
        <taxon>Sminthuridae</taxon>
        <taxon>Allacma</taxon>
    </lineage>
</organism>
<dbReference type="GO" id="GO:0006287">
    <property type="term" value="P:base-excision repair, gap-filling"/>
    <property type="evidence" value="ECO:0007669"/>
    <property type="project" value="TreeGrafter"/>
</dbReference>
<protein>
    <recommendedName>
        <fullName evidence="1">DNA polymerase delta catalytic subunit</fullName>
    </recommendedName>
</protein>
<dbReference type="GO" id="GO:0045004">
    <property type="term" value="P:DNA replication proofreading"/>
    <property type="evidence" value="ECO:0007669"/>
    <property type="project" value="TreeGrafter"/>
</dbReference>
<dbReference type="GO" id="GO:0003887">
    <property type="term" value="F:DNA-directed DNA polymerase activity"/>
    <property type="evidence" value="ECO:0007669"/>
    <property type="project" value="TreeGrafter"/>
</dbReference>
<comment type="caution">
    <text evidence="3">The sequence shown here is derived from an EMBL/GenBank/DDBJ whole genome shotgun (WGS) entry which is preliminary data.</text>
</comment>
<sequence>MLDAWRKFVVTTDPDVLTGYNINKFDIPFLLDRARVIRASKLPYFGRIVKSPVSSRKILNETKRMNKFADTISSVSGRVVFDMLPVIRQLFPNMQSFTLGNDAWLVSKLIFRNPSDIEEEEE</sequence>
<dbReference type="OrthoDB" id="2414538at2759"/>
<name>A0A8J2PC63_9HEXA</name>
<evidence type="ECO:0000313" key="3">
    <source>
        <dbReference type="EMBL" id="CAG7823167.1"/>
    </source>
</evidence>
<dbReference type="InterPro" id="IPR006133">
    <property type="entry name" value="DNA-dir_DNA_pol_B_exonuc"/>
</dbReference>
<proteinExistence type="predicted"/>
<evidence type="ECO:0000259" key="2">
    <source>
        <dbReference type="Pfam" id="PF03104"/>
    </source>
</evidence>
<dbReference type="GO" id="GO:0006297">
    <property type="term" value="P:nucleotide-excision repair, DNA gap filling"/>
    <property type="evidence" value="ECO:0007669"/>
    <property type="project" value="TreeGrafter"/>
</dbReference>
<accession>A0A8J2PC63</accession>
<dbReference type="PANTHER" id="PTHR10322">
    <property type="entry name" value="DNA POLYMERASE CATALYTIC SUBUNIT"/>
    <property type="match status" value="1"/>
</dbReference>
<feature type="non-terminal residue" evidence="3">
    <location>
        <position position="1"/>
    </location>
</feature>
<dbReference type="PANTHER" id="PTHR10322:SF23">
    <property type="entry name" value="DNA POLYMERASE DELTA CATALYTIC SUBUNIT"/>
    <property type="match status" value="1"/>
</dbReference>
<dbReference type="Proteomes" id="UP000708208">
    <property type="component" value="Unassembled WGS sequence"/>
</dbReference>
<dbReference type="EMBL" id="CAJVCH010528631">
    <property type="protein sequence ID" value="CAG7823167.1"/>
    <property type="molecule type" value="Genomic_DNA"/>
</dbReference>
<dbReference type="GO" id="GO:0043625">
    <property type="term" value="C:delta DNA polymerase complex"/>
    <property type="evidence" value="ECO:0007669"/>
    <property type="project" value="TreeGrafter"/>
</dbReference>
<dbReference type="Pfam" id="PF03104">
    <property type="entry name" value="DNA_pol_B_exo1"/>
    <property type="match status" value="1"/>
</dbReference>
<dbReference type="AlphaFoldDB" id="A0A8J2PC63"/>
<dbReference type="InterPro" id="IPR050240">
    <property type="entry name" value="DNA_pol_type-B"/>
</dbReference>
<evidence type="ECO:0000313" key="4">
    <source>
        <dbReference type="Proteomes" id="UP000708208"/>
    </source>
</evidence>
<gene>
    <name evidence="3" type="ORF">AFUS01_LOCUS33398</name>
</gene>
<evidence type="ECO:0000256" key="1">
    <source>
        <dbReference type="ARBA" id="ARBA00024411"/>
    </source>
</evidence>
<keyword evidence="4" id="KW-1185">Reference proteome</keyword>